<dbReference type="AlphaFoldDB" id="A0A4R6BLA5"/>
<proteinExistence type="predicted"/>
<evidence type="ECO:0000313" key="1">
    <source>
        <dbReference type="EMBL" id="TDM02546.1"/>
    </source>
</evidence>
<sequence length="280" mass="32473">MIKKKQDISDVTKESILDGFIQASTEHIADSAKNTTTSLLGDLLIDTTAGAIPGIGGALQGIKLKRLEKNIHKLIFELASRLSEVNEDLKKRITDHDEQLNEAFEYIFEYAAEEKQEEKIKYMVNGFLNLAKYDGVISNEFIITYYDVLKTLRLIDIGVLKFMYDVKYRPFDNEHDLKDLLNTFNINYDQYQSVRVNLERMGLLSTKIQSNIVKDLDEISDKIDEIHKYLSVLDDPKKLKRLSKPKSLKFKSTDKFEISKFGREFVKFFIEEEKKNGEDY</sequence>
<protein>
    <submittedName>
        <fullName evidence="1">Uncharacterized protein</fullName>
    </submittedName>
</protein>
<dbReference type="RefSeq" id="WP_133428635.1">
    <property type="nucleotide sequence ID" value="NZ_BMCC01000002.1"/>
</dbReference>
<evidence type="ECO:0000313" key="2">
    <source>
        <dbReference type="Proteomes" id="UP000295328"/>
    </source>
</evidence>
<gene>
    <name evidence="1" type="ORF">ERX37_00165</name>
</gene>
<organism evidence="1 2">
    <name type="scientific">Macrococcus hajekii</name>
    <dbReference type="NCBI Taxonomy" id="198482"/>
    <lineage>
        <taxon>Bacteria</taxon>
        <taxon>Bacillati</taxon>
        <taxon>Bacillota</taxon>
        <taxon>Bacilli</taxon>
        <taxon>Bacillales</taxon>
        <taxon>Staphylococcaceae</taxon>
        <taxon>Macrococcus</taxon>
    </lineage>
</organism>
<dbReference type="OrthoDB" id="2453979at2"/>
<dbReference type="Proteomes" id="UP000295328">
    <property type="component" value="Unassembled WGS sequence"/>
</dbReference>
<keyword evidence="2" id="KW-1185">Reference proteome</keyword>
<comment type="caution">
    <text evidence="1">The sequence shown here is derived from an EMBL/GenBank/DDBJ whole genome shotgun (WGS) entry which is preliminary data.</text>
</comment>
<dbReference type="EMBL" id="SCWE01000001">
    <property type="protein sequence ID" value="TDM02546.1"/>
    <property type="molecule type" value="Genomic_DNA"/>
</dbReference>
<name>A0A4R6BLA5_9STAP</name>
<accession>A0A4R6BLA5</accession>
<reference evidence="1 2" key="1">
    <citation type="submission" date="2019-01" db="EMBL/GenBank/DDBJ databases">
        <title>Draft genome sequences of the type strains of six Macrococcus species.</title>
        <authorList>
            <person name="Mazhar S."/>
            <person name="Altermann E."/>
            <person name="Hill C."/>
            <person name="Mcauliffe O."/>
        </authorList>
    </citation>
    <scope>NUCLEOTIDE SEQUENCE [LARGE SCALE GENOMIC DNA]</scope>
    <source>
        <strain evidence="1 2">CCM4809</strain>
    </source>
</reference>